<sequence>MDPKLVFKNNCNTVKLNLDGTAQLNLNPKIKYNSRRKGNAPC</sequence>
<reference evidence="1" key="1">
    <citation type="submission" date="2018-02" db="EMBL/GenBank/DDBJ databases">
        <title>Rhizophora mucronata_Transcriptome.</title>
        <authorList>
            <person name="Meera S.P."/>
            <person name="Sreeshan A."/>
            <person name="Augustine A."/>
        </authorList>
    </citation>
    <scope>NUCLEOTIDE SEQUENCE</scope>
    <source>
        <tissue evidence="1">Leaf</tissue>
    </source>
</reference>
<dbReference type="AlphaFoldDB" id="A0A2P2QTA7"/>
<protein>
    <submittedName>
        <fullName evidence="1">Uncharacterized protein</fullName>
    </submittedName>
</protein>
<name>A0A2P2QTA7_RHIMU</name>
<organism evidence="1">
    <name type="scientific">Rhizophora mucronata</name>
    <name type="common">Asiatic mangrove</name>
    <dbReference type="NCBI Taxonomy" id="61149"/>
    <lineage>
        <taxon>Eukaryota</taxon>
        <taxon>Viridiplantae</taxon>
        <taxon>Streptophyta</taxon>
        <taxon>Embryophyta</taxon>
        <taxon>Tracheophyta</taxon>
        <taxon>Spermatophyta</taxon>
        <taxon>Magnoliopsida</taxon>
        <taxon>eudicotyledons</taxon>
        <taxon>Gunneridae</taxon>
        <taxon>Pentapetalae</taxon>
        <taxon>rosids</taxon>
        <taxon>fabids</taxon>
        <taxon>Malpighiales</taxon>
        <taxon>Rhizophoraceae</taxon>
        <taxon>Rhizophora</taxon>
    </lineage>
</organism>
<dbReference type="EMBL" id="GGEC01089755">
    <property type="protein sequence ID" value="MBX70239.1"/>
    <property type="molecule type" value="Transcribed_RNA"/>
</dbReference>
<proteinExistence type="predicted"/>
<evidence type="ECO:0000313" key="1">
    <source>
        <dbReference type="EMBL" id="MBX70239.1"/>
    </source>
</evidence>
<accession>A0A2P2QTA7</accession>